<dbReference type="AlphaFoldDB" id="A0A1D7YKC3"/>
<accession>A0A1D7YKC3</accession>
<evidence type="ECO:0000313" key="1">
    <source>
        <dbReference type="EMBL" id="AOR35996.1"/>
    </source>
</evidence>
<sequence>MTEQTLWRPTRRRLTDTLLAALAPVAACSLALGGLTTWVGAGKAGSPARITVSNGRVLLPYGDSTDTAALFDIANVGGADDRLVNVTSTATHGRITLSGHRMLGGRAAYKSDVTSAGVPAGGVLSMSPRGVDATLRAGAGWRAGDLVPFTLHFERSAPVETIAVVIRPSDSGP</sequence>
<dbReference type="EMBL" id="CP017248">
    <property type="protein sequence ID" value="AOR35996.1"/>
    <property type="molecule type" value="Genomic_DNA"/>
</dbReference>
<evidence type="ECO:0008006" key="3">
    <source>
        <dbReference type="Google" id="ProtNLM"/>
    </source>
</evidence>
<dbReference type="RefSeq" id="WP_069782509.1">
    <property type="nucleotide sequence ID" value="NZ_CP017248.1"/>
</dbReference>
<name>A0A1D7YKC3_9ACTN</name>
<dbReference type="InterPro" id="IPR036182">
    <property type="entry name" value="PCuAC_sf"/>
</dbReference>
<dbReference type="Proteomes" id="UP000094960">
    <property type="component" value="Chromosome"/>
</dbReference>
<keyword evidence="2" id="KW-1185">Reference proteome</keyword>
<dbReference type="Pfam" id="PF04314">
    <property type="entry name" value="PCuAC"/>
    <property type="match status" value="1"/>
</dbReference>
<dbReference type="Gene3D" id="2.60.40.1890">
    <property type="entry name" value="PCu(A)C copper chaperone"/>
    <property type="match status" value="1"/>
</dbReference>
<dbReference type="InterPro" id="IPR007410">
    <property type="entry name" value="LpqE-like"/>
</dbReference>
<protein>
    <recommendedName>
        <fullName evidence="3">Copper chaperone PCu(A)C</fullName>
    </recommendedName>
</protein>
<organism evidence="1 2">
    <name type="scientific">Streptomyces fodineus</name>
    <dbReference type="NCBI Taxonomy" id="1904616"/>
    <lineage>
        <taxon>Bacteria</taxon>
        <taxon>Bacillati</taxon>
        <taxon>Actinomycetota</taxon>
        <taxon>Actinomycetes</taxon>
        <taxon>Kitasatosporales</taxon>
        <taxon>Streptomycetaceae</taxon>
        <taxon>Streptomyces</taxon>
    </lineage>
</organism>
<dbReference type="InterPro" id="IPR058248">
    <property type="entry name" value="Lxx211020-like"/>
</dbReference>
<dbReference type="PANTHER" id="PTHR36302:SF1">
    <property type="entry name" value="COPPER CHAPERONE PCU(A)C"/>
    <property type="match status" value="1"/>
</dbReference>
<dbReference type="PANTHER" id="PTHR36302">
    <property type="entry name" value="BLR7088 PROTEIN"/>
    <property type="match status" value="1"/>
</dbReference>
<proteinExistence type="predicted"/>
<gene>
    <name evidence="1" type="ORF">BFF78_37520</name>
</gene>
<dbReference type="SUPFAM" id="SSF110087">
    <property type="entry name" value="DR1885-like metal-binding protein"/>
    <property type="match status" value="1"/>
</dbReference>
<dbReference type="KEGG" id="spun:BFF78_37520"/>
<reference evidence="2" key="1">
    <citation type="submission" date="2016-09" db="EMBL/GenBank/DDBJ databases">
        <title>Streptomyces puniciscabiei strain:TW1S1 Genome sequencing and assembly.</title>
        <authorList>
            <person name="Kim M.-K."/>
            <person name="Kim S.B."/>
        </authorList>
    </citation>
    <scope>NUCLEOTIDE SEQUENCE [LARGE SCALE GENOMIC DNA]</scope>
    <source>
        <strain evidence="2">TW1S1</strain>
    </source>
</reference>
<evidence type="ECO:0000313" key="2">
    <source>
        <dbReference type="Proteomes" id="UP000094960"/>
    </source>
</evidence>